<dbReference type="InterPro" id="IPR036412">
    <property type="entry name" value="HAD-like_sf"/>
</dbReference>
<organism evidence="10 11">
    <name type="scientific">Pythium insidiosum</name>
    <name type="common">Pythiosis disease agent</name>
    <dbReference type="NCBI Taxonomy" id="114742"/>
    <lineage>
        <taxon>Eukaryota</taxon>
        <taxon>Sar</taxon>
        <taxon>Stramenopiles</taxon>
        <taxon>Oomycota</taxon>
        <taxon>Peronosporomycetes</taxon>
        <taxon>Pythiales</taxon>
        <taxon>Pythiaceae</taxon>
        <taxon>Pythium</taxon>
    </lineage>
</organism>
<evidence type="ECO:0000259" key="9">
    <source>
        <dbReference type="PROSITE" id="PS50195"/>
    </source>
</evidence>
<dbReference type="Pfam" id="PF23389">
    <property type="entry name" value="Beta-prop_WDR19_1st"/>
    <property type="match status" value="1"/>
</dbReference>
<evidence type="ECO:0000259" key="8">
    <source>
        <dbReference type="PROSITE" id="PS50172"/>
    </source>
</evidence>
<evidence type="ECO:0000256" key="2">
    <source>
        <dbReference type="ARBA" id="ARBA00022574"/>
    </source>
</evidence>
<keyword evidence="11" id="KW-1185">Reference proteome</keyword>
<evidence type="ECO:0000256" key="4">
    <source>
        <dbReference type="ARBA" id="ARBA00022803"/>
    </source>
</evidence>
<dbReference type="NCBIfam" id="TIGR01664">
    <property type="entry name" value="DNA-3'-Pase"/>
    <property type="match status" value="1"/>
</dbReference>
<dbReference type="Pfam" id="PF08645">
    <property type="entry name" value="PNK3P"/>
    <property type="match status" value="1"/>
</dbReference>
<dbReference type="Pfam" id="PF05708">
    <property type="entry name" value="Peptidase_C92"/>
    <property type="match status" value="1"/>
</dbReference>
<dbReference type="Pfam" id="PF23146">
    <property type="entry name" value="Zf_IFT144_1st"/>
    <property type="match status" value="1"/>
</dbReference>
<keyword evidence="5" id="KW-0969">Cilium</keyword>
<feature type="domain" description="BRCT" evidence="8">
    <location>
        <begin position="8"/>
        <end position="107"/>
    </location>
</feature>
<dbReference type="Pfam" id="PF24762">
    <property type="entry name" value="TPR_IF140-IFT172"/>
    <property type="match status" value="1"/>
</dbReference>
<dbReference type="InterPro" id="IPR006549">
    <property type="entry name" value="HAD-SF_hydro_IIIA"/>
</dbReference>
<dbReference type="InterPro" id="IPR056157">
    <property type="entry name" value="TPR_IFT80_172_dom"/>
</dbReference>
<dbReference type="Gene3D" id="3.40.50.1000">
    <property type="entry name" value="HAD superfamily/HAD-like"/>
    <property type="match status" value="1"/>
</dbReference>
<dbReference type="SUPFAM" id="SSF54001">
    <property type="entry name" value="Cysteine proteinases"/>
    <property type="match status" value="1"/>
</dbReference>
<dbReference type="InterPro" id="IPR001357">
    <property type="entry name" value="BRCT_dom"/>
</dbReference>
<dbReference type="SUPFAM" id="SSF56784">
    <property type="entry name" value="HAD-like"/>
    <property type="match status" value="1"/>
</dbReference>
<dbReference type="EMBL" id="JAKCXM010000193">
    <property type="protein sequence ID" value="KAJ0399135.1"/>
    <property type="molecule type" value="Genomic_DNA"/>
</dbReference>
<keyword evidence="6" id="KW-0966">Cell projection</keyword>
<name>A0AAD5LID4_PYTIN</name>
<comment type="caution">
    <text evidence="10">The sequence shown here is derived from an EMBL/GenBank/DDBJ whole genome shotgun (WGS) entry which is preliminary data.</text>
</comment>
<dbReference type="InterPro" id="IPR011990">
    <property type="entry name" value="TPR-like_helical_dom_sf"/>
</dbReference>
<dbReference type="Proteomes" id="UP001209570">
    <property type="component" value="Unassembled WGS sequence"/>
</dbReference>
<dbReference type="InterPro" id="IPR016024">
    <property type="entry name" value="ARM-type_fold"/>
</dbReference>
<dbReference type="GO" id="GO:0030991">
    <property type="term" value="C:intraciliary transport particle A"/>
    <property type="evidence" value="ECO:0007669"/>
    <property type="project" value="TreeGrafter"/>
</dbReference>
<feature type="region of interest" description="Disordered" evidence="7">
    <location>
        <begin position="111"/>
        <end position="148"/>
    </location>
</feature>
<dbReference type="InterPro" id="IPR038765">
    <property type="entry name" value="Papain-like_cys_pep_sf"/>
</dbReference>
<protein>
    <submittedName>
        <fullName evidence="10">Uncharacterized protein</fullName>
    </submittedName>
</protein>
<evidence type="ECO:0000256" key="3">
    <source>
        <dbReference type="ARBA" id="ARBA00022737"/>
    </source>
</evidence>
<sequence length="2131" mass="235786">MDAFVVRRQAPLFSALRCVFVPVGHRQHDELSAAAARELVEQHGGRVADLARVVGDDRKGASTLWFAVSDERLSTHDPTATPPLLSSRWIHDSVAAMKRLPTEAYAVKGLKRPADDANADDSRQVKKRGVDDQSPAADTTSQVCNEDTISEPCLDRPWREVDGGSLYYLDARAVATEASATVPYKIAAFDLDGTLIVTKSGKRFAQDAADWKLFHTTNVVKKLQQLTRQGFLVAVISNQNGVAKGKTTAREVQTKLLAVVKKIGVPAVVLFATKDDLMRKPRNGAWNWLRRELGGGADIEIDQEASFYCGDAAGRPKVTGRNKDFAATDYKFALNIGITFHTPEALFLSSTQRIHTRPELWELDFDPRTLPVKTGDSAAAIKRMRTVDGCYCACISQSARAVVMQVTGQADMLLCTTIAELKAALPDWREFGPRLELHLVDDSSALDVWMRAAVIGHKIIPAALEAAHAVFRVQVRHRNKSWIVWRRFREFVELSESLQSSLGSIIPLPQFPAKAMARRLDDAFLDERADGLHRYLIRVLLIDAAQQSVALLSFLGAVSVAQLRLQPHAAMRQRDVLHLRVLPYYVDAGDILLFRSRGVVSACQRLATFSEWDHVAIVVTDNHKGLQLLLEATGEGVTALPLTSRLFAYSVSHADLIALRRLQTPLLTSSVRSDILARFTHRALGKPYGLSLAKVLRTEDTRNSPSSADYFCSELALGLVEARLPSSNFWPSSFSPGAFADMELARHGAALGPEKLFKLSSKFHGQGPVVFGWQPNGGFLATAGKNGLVHIFDRQGEQYDEIGLDMSTPVLALEWDPEGSTLAILQQGSSVVPLWDLATRSAQLLDTNLKDPTFLTWAANGGQLAIGTQKGNLVLYNKSSRKIVPVLGKHSKRITCGAWNAADILVLGSEDRMLTVSNSKGDTIEQRELNLVPVSLKFGRKRGESMKAAQQSVAISVTRSIILFSLQDPANPIELTFQAHYGSIVFFEWFGDGLIMIAFSEGFLIVISTKMDEVGEEIFSGRFFTDRIFAASFSAALNRVAISGDSGIKIIDMAAQAEVTSDAIKLTDAEENEANMMAYTADGQILTVATQGGSIQNFLARMPKVYDHYNNYVAYLSSLRELSVVDVLDRDSPMHIAVSIEPSFVSLGPRHVAVGMNNRVWYYRCDGTSHDALVNEQQYLGRVASVKLNRDYACVLCDGKASLHLIEPGAGGHVDLQEEQGKVFSSSAGGRDERNNEISAIALTKDFFVYATSNGTGAIHFFYLSEWKFLDGCSYRHDDGVGIVQIAPNRDGTRILFLDSRRRGYLLHAPTRDALYVPSIPSTTTSLLWDTVDPNVFVALQPSEFGVYHYADMTVNGPEVTQLGFMEIHNNGEFVIAPQNTPIPPDLSPILICDGVMTCQHATGKLTTLTACTHDQLQKSARAPATGDHEKAMFRQHLSMLHMDAAWKLAVSIDSRDYWLALACRGMHTLDVGVAKRAYGQLGDAGMVLGLDRIEHMEEKNLLAGHISMLFGDYGEARRLLLNSSDPMAALHMQRFLLQWDQALKLADSLAVELVPELSVAYATQLEFRGEFDGALKMYEHATNVTDEHGNSVICPDKLKQQSLAGIARCTFRLGDLRRGVRLVTEIGDVNVYRECAAILESMKQTTEAAALYEKGEMFEKAAQIYIQMKNLSKAAPLMAKVKTPKIHAQYGRAKEAAGEFSVASKAYEVAGDMDNVVRIQLEHLHQPENAFAIVRETKSSEGALVVAKYCTETGNYRCAIEFLLMANKEDEAFQLAMTQNEVDAFAQQLGESISIERAAKVAQHYEQTQALARAAEFYQICGNYHKALRLFLQCGDSELSKAIDVVGKARNDMLTHTLIDHLMGETDGIPKDPNHIFRLYMALGNYPQAAKTALIISRQEQELGNYKMAHDVLVETHRQLESHKIHVSQELRQSLMLLHSYILVKKLVKRGEHTAAARMLVRVAKHISKFPTHVSNILISAVIECQRAGLRAYSYEYATTLMKPEYRNNIDKEIKRKIEAIVRRPNKEQSPDPVTPCPYCGNELPEADLDCAKCKNWIPYCIVTGYHMVKDDWSRCPTCSFPALFSHFSIHLASDPSCPMCETSLQTDDITRIAENEIRLTDPSGDKDTP</sequence>
<dbReference type="Gene3D" id="1.25.40.470">
    <property type="match status" value="1"/>
</dbReference>
<dbReference type="PANTHER" id="PTHR14920">
    <property type="entry name" value="OSMOTIC AVOIDANCE ABNORMAL PROTEIN 1/WD REPEAT MEMBRANE PROTEIN"/>
    <property type="match status" value="1"/>
</dbReference>
<dbReference type="InterPro" id="IPR040379">
    <property type="entry name" value="WDR19/dyf-2"/>
</dbReference>
<evidence type="ECO:0000256" key="5">
    <source>
        <dbReference type="ARBA" id="ARBA00023069"/>
    </source>
</evidence>
<evidence type="ECO:0000313" key="11">
    <source>
        <dbReference type="Proteomes" id="UP001209570"/>
    </source>
</evidence>
<dbReference type="PROSITE" id="PS50195">
    <property type="entry name" value="PX"/>
    <property type="match status" value="1"/>
</dbReference>
<feature type="compositionally biased region" description="Basic and acidic residues" evidence="7">
    <location>
        <begin position="112"/>
        <end position="131"/>
    </location>
</feature>
<evidence type="ECO:0000256" key="6">
    <source>
        <dbReference type="ARBA" id="ARBA00023273"/>
    </source>
</evidence>
<dbReference type="Gene3D" id="2.130.10.10">
    <property type="entry name" value="YVTN repeat-like/Quinoprotein amine dehydrogenase"/>
    <property type="match status" value="2"/>
</dbReference>
<dbReference type="NCBIfam" id="TIGR01662">
    <property type="entry name" value="HAD-SF-IIIA"/>
    <property type="match status" value="1"/>
</dbReference>
<dbReference type="GO" id="GO:0005929">
    <property type="term" value="C:cilium"/>
    <property type="evidence" value="ECO:0007669"/>
    <property type="project" value="UniProtKB-SubCell"/>
</dbReference>
<dbReference type="CDD" id="cd06093">
    <property type="entry name" value="PX_domain"/>
    <property type="match status" value="1"/>
</dbReference>
<dbReference type="InterPro" id="IPR057855">
    <property type="entry name" value="Beta-prop_WDR19_1st"/>
</dbReference>
<evidence type="ECO:0000313" key="10">
    <source>
        <dbReference type="EMBL" id="KAJ0399135.1"/>
    </source>
</evidence>
<dbReference type="InterPro" id="IPR006551">
    <property type="entry name" value="Polynucleotide_phosphatase"/>
</dbReference>
<dbReference type="GO" id="GO:0060271">
    <property type="term" value="P:cilium assembly"/>
    <property type="evidence" value="ECO:0007669"/>
    <property type="project" value="TreeGrafter"/>
</dbReference>
<dbReference type="SMART" id="SM00320">
    <property type="entry name" value="WD40"/>
    <property type="match status" value="5"/>
</dbReference>
<dbReference type="SUPFAM" id="SSF50978">
    <property type="entry name" value="WD40 repeat-like"/>
    <property type="match status" value="2"/>
</dbReference>
<dbReference type="PANTHER" id="PTHR14920:SF0">
    <property type="entry name" value="WD REPEAT DOMAIN 19"/>
    <property type="match status" value="1"/>
</dbReference>
<dbReference type="SUPFAM" id="SSF48371">
    <property type="entry name" value="ARM repeat"/>
    <property type="match status" value="1"/>
</dbReference>
<dbReference type="InterPro" id="IPR001680">
    <property type="entry name" value="WD40_rpt"/>
</dbReference>
<dbReference type="InterPro" id="IPR039468">
    <property type="entry name" value="WDR19_WD40_rpt"/>
</dbReference>
<dbReference type="GO" id="GO:0035091">
    <property type="term" value="F:phosphatidylinositol binding"/>
    <property type="evidence" value="ECO:0007669"/>
    <property type="project" value="InterPro"/>
</dbReference>
<dbReference type="Pfam" id="PF15911">
    <property type="entry name" value="Beta-prop_WDR19_2nd"/>
    <property type="match status" value="1"/>
</dbReference>
<keyword evidence="3" id="KW-0677">Repeat</keyword>
<dbReference type="GO" id="GO:0035721">
    <property type="term" value="P:intraciliary retrograde transport"/>
    <property type="evidence" value="ECO:0007669"/>
    <property type="project" value="InterPro"/>
</dbReference>
<dbReference type="InterPro" id="IPR023214">
    <property type="entry name" value="HAD_sf"/>
</dbReference>
<evidence type="ECO:0000256" key="7">
    <source>
        <dbReference type="SAM" id="MobiDB-lite"/>
    </source>
</evidence>
<dbReference type="SUPFAM" id="SSF64268">
    <property type="entry name" value="PX domain"/>
    <property type="match status" value="1"/>
</dbReference>
<dbReference type="InterPro" id="IPR036871">
    <property type="entry name" value="PX_dom_sf"/>
</dbReference>
<gene>
    <name evidence="10" type="ORF">P43SY_007541</name>
</gene>
<comment type="subcellular location">
    <subcellularLocation>
        <location evidence="1">Cell projection</location>
        <location evidence="1">Cilium</location>
    </subcellularLocation>
</comment>
<dbReference type="InterPro" id="IPR001683">
    <property type="entry name" value="PX_dom"/>
</dbReference>
<reference evidence="10" key="1">
    <citation type="submission" date="2021-12" db="EMBL/GenBank/DDBJ databases">
        <title>Prjna785345.</title>
        <authorList>
            <person name="Rujirawat T."/>
            <person name="Krajaejun T."/>
        </authorList>
    </citation>
    <scope>NUCLEOTIDE SEQUENCE</scope>
    <source>
        <strain evidence="10">Pi057C3</strain>
    </source>
</reference>
<dbReference type="PROSITE" id="PS50172">
    <property type="entry name" value="BRCT"/>
    <property type="match status" value="1"/>
</dbReference>
<dbReference type="InterPro" id="IPR015943">
    <property type="entry name" value="WD40/YVTN_repeat-like_dom_sf"/>
</dbReference>
<dbReference type="Gene3D" id="3.90.1720.10">
    <property type="entry name" value="endopeptidase domain like (from Nostoc punctiforme)"/>
    <property type="match status" value="1"/>
</dbReference>
<dbReference type="InterPro" id="IPR013954">
    <property type="entry name" value="PNK3P"/>
</dbReference>
<evidence type="ECO:0000256" key="1">
    <source>
        <dbReference type="ARBA" id="ARBA00004138"/>
    </source>
</evidence>
<dbReference type="InterPro" id="IPR036322">
    <property type="entry name" value="WD40_repeat_dom_sf"/>
</dbReference>
<dbReference type="Gene3D" id="3.30.1520.10">
    <property type="entry name" value="Phox-like domain"/>
    <property type="match status" value="1"/>
</dbReference>
<dbReference type="InterPro" id="IPR056168">
    <property type="entry name" value="TPR_IF140/IFT172/WDR19"/>
</dbReference>
<dbReference type="Pfam" id="PF23387">
    <property type="entry name" value="TPR_IFT80_172"/>
    <property type="match status" value="1"/>
</dbReference>
<keyword evidence="2" id="KW-0853">WD repeat</keyword>
<accession>A0AAD5LID4</accession>
<proteinExistence type="predicted"/>
<feature type="domain" description="PX" evidence="9">
    <location>
        <begin position="449"/>
        <end position="562"/>
    </location>
</feature>
<dbReference type="Pfam" id="PF00787">
    <property type="entry name" value="PX"/>
    <property type="match status" value="1"/>
</dbReference>
<keyword evidence="4" id="KW-0802">TPR repeat</keyword>
<dbReference type="SMART" id="SM00312">
    <property type="entry name" value="PX"/>
    <property type="match status" value="1"/>
</dbReference>
<feature type="compositionally biased region" description="Polar residues" evidence="7">
    <location>
        <begin position="136"/>
        <end position="147"/>
    </location>
</feature>
<dbReference type="InterPro" id="IPR024453">
    <property type="entry name" value="Peptidase_C92"/>
</dbReference>
<dbReference type="Gene3D" id="1.25.40.10">
    <property type="entry name" value="Tetratricopeptide repeat domain"/>
    <property type="match status" value="1"/>
</dbReference>